<reference evidence="2" key="1">
    <citation type="submission" date="2018-05" db="EMBL/GenBank/DDBJ databases">
        <title>Genome Sequencing of selected type strains of the family Eggerthellaceae.</title>
        <authorList>
            <person name="Danylec N."/>
            <person name="Stoll D.A."/>
            <person name="Doetsch A."/>
            <person name="Huch M."/>
        </authorList>
    </citation>
    <scope>NUCLEOTIDE SEQUENCE [LARGE SCALE GENOMIC DNA]</scope>
    <source>
        <strain evidence="2">DSM 27213</strain>
    </source>
</reference>
<dbReference type="Proteomes" id="UP000285258">
    <property type="component" value="Unassembled WGS sequence"/>
</dbReference>
<protein>
    <submittedName>
        <fullName evidence="1">Uncharacterized protein</fullName>
    </submittedName>
</protein>
<name>A0A423UKE9_9ACTN</name>
<sequence length="86" mass="9406">MLGPLGGDRLWNPKELDKCKAAAQELVDAQDKGAEEGGIIYGYMYTMNNSNYGYQGDDLEFKSAADIAAFDANGQVKKTYIAYKQG</sequence>
<dbReference type="AlphaFoldDB" id="A0A423UKE9"/>
<gene>
    <name evidence="1" type="ORF">DMP12_07545</name>
</gene>
<proteinExistence type="predicted"/>
<accession>A0A423UKE9</accession>
<comment type="caution">
    <text evidence="1">The sequence shown here is derived from an EMBL/GenBank/DDBJ whole genome shotgun (WGS) entry which is preliminary data.</text>
</comment>
<evidence type="ECO:0000313" key="2">
    <source>
        <dbReference type="Proteomes" id="UP000285258"/>
    </source>
</evidence>
<dbReference type="RefSeq" id="WP_096228128.1">
    <property type="nucleotide sequence ID" value="NZ_CP168029.1"/>
</dbReference>
<evidence type="ECO:0000313" key="1">
    <source>
        <dbReference type="EMBL" id="ROT89958.1"/>
    </source>
</evidence>
<dbReference type="EMBL" id="QIBW01000007">
    <property type="protein sequence ID" value="ROT89958.1"/>
    <property type="molecule type" value="Genomic_DNA"/>
</dbReference>
<organism evidence="1 2">
    <name type="scientific">Gordonibacter urolithinfaciens</name>
    <dbReference type="NCBI Taxonomy" id="1335613"/>
    <lineage>
        <taxon>Bacteria</taxon>
        <taxon>Bacillati</taxon>
        <taxon>Actinomycetota</taxon>
        <taxon>Coriobacteriia</taxon>
        <taxon>Eggerthellales</taxon>
        <taxon>Eggerthellaceae</taxon>
        <taxon>Gordonibacter</taxon>
    </lineage>
</organism>